<dbReference type="Gene3D" id="3.30.160.390">
    <property type="entry name" value="Integrase, DNA-binding domain"/>
    <property type="match status" value="1"/>
</dbReference>
<dbReference type="InterPro" id="IPR025166">
    <property type="entry name" value="Integrase_DNA_bind_dom"/>
</dbReference>
<accession>A0A5Q0TC88</accession>
<dbReference type="Pfam" id="PF13356">
    <property type="entry name" value="Arm-DNA-bind_3"/>
    <property type="match status" value="1"/>
</dbReference>
<reference evidence="5 6" key="1">
    <citation type="submission" date="2019-10" db="EMBL/GenBank/DDBJ databases">
        <title>Vibrio sp. nov., isolated from Coralline algae surface.</title>
        <authorList>
            <person name="Geng Y."/>
            <person name="Zhang X."/>
        </authorList>
    </citation>
    <scope>NUCLEOTIDE SEQUENCE [LARGE SCALE GENOMIC DNA]</scope>
    <source>
        <strain evidence="5 6">SM1977</strain>
    </source>
</reference>
<evidence type="ECO:0000313" key="6">
    <source>
        <dbReference type="Proteomes" id="UP000348942"/>
    </source>
</evidence>
<dbReference type="InterPro" id="IPR050808">
    <property type="entry name" value="Phage_Integrase"/>
</dbReference>
<feature type="domain" description="Tyr recombinase" evidence="4">
    <location>
        <begin position="191"/>
        <end position="366"/>
    </location>
</feature>
<dbReference type="Pfam" id="PF00589">
    <property type="entry name" value="Phage_integrase"/>
    <property type="match status" value="1"/>
</dbReference>
<dbReference type="InterPro" id="IPR002104">
    <property type="entry name" value="Integrase_catalytic"/>
</dbReference>
<comment type="similarity">
    <text evidence="1">Belongs to the 'phage' integrase family.</text>
</comment>
<dbReference type="Gene3D" id="1.10.443.10">
    <property type="entry name" value="Intergrase catalytic core"/>
    <property type="match status" value="1"/>
</dbReference>
<dbReference type="RefSeq" id="WP_153446933.1">
    <property type="nucleotide sequence ID" value="NZ_CP045699.1"/>
</dbReference>
<keyword evidence="6" id="KW-1185">Reference proteome</keyword>
<dbReference type="AlphaFoldDB" id="A0A5Q0TC88"/>
<organism evidence="5 6">
    <name type="scientific">Vibrio algicola</name>
    <dbReference type="NCBI Taxonomy" id="2662262"/>
    <lineage>
        <taxon>Bacteria</taxon>
        <taxon>Pseudomonadati</taxon>
        <taxon>Pseudomonadota</taxon>
        <taxon>Gammaproteobacteria</taxon>
        <taxon>Vibrionales</taxon>
        <taxon>Vibrionaceae</taxon>
        <taxon>Vibrio</taxon>
    </lineage>
</organism>
<keyword evidence="2" id="KW-0229">DNA integration</keyword>
<dbReference type="SUPFAM" id="SSF56349">
    <property type="entry name" value="DNA breaking-rejoining enzymes"/>
    <property type="match status" value="1"/>
</dbReference>
<dbReference type="InterPro" id="IPR011010">
    <property type="entry name" value="DNA_brk_join_enz"/>
</dbReference>
<keyword evidence="3" id="KW-0233">DNA recombination</keyword>
<dbReference type="GO" id="GO:0006310">
    <property type="term" value="P:DNA recombination"/>
    <property type="evidence" value="ECO:0007669"/>
    <property type="project" value="UniProtKB-KW"/>
</dbReference>
<sequence length="406" mass="47140">MKLIKKHLDSIERNGKLVQYTEESLTFRMTPSGHKSWQFRYKSPITHKIRLLKIADYHILTITQARSICRDLLAQVAEGRDPHISKGGNIPTLNECFERWLVVSKFSRTTERTYRNIWSNHSGYVKSALYTKVDRRMIIDYARANIESHDLKRFFYTIIAGVTKWCESEYLDLDSSQFQGLLKLERKPDTKEMKYITADRLPEFISGVSKCGLDDNRKIATLLLLVWGVRIQSLLNMKWKDIDLAGGVATIFETKVNTVVRIHMTELIKGWFESMQNGRQQPDHYIFHARRNLDKPRDRQFITSVYDAINETETTPHRLRYTFSSILNTASFDPLMIETCLSHKVMSDISRIYNKADYLEQRKPLYQFMSDLVQCGGHVERVEAVSEVNNQSGAGAGGWRQRGIEV</sequence>
<evidence type="ECO:0000259" key="4">
    <source>
        <dbReference type="PROSITE" id="PS51898"/>
    </source>
</evidence>
<dbReference type="PROSITE" id="PS51898">
    <property type="entry name" value="TYR_RECOMBINASE"/>
    <property type="match status" value="1"/>
</dbReference>
<proteinExistence type="inferred from homology"/>
<evidence type="ECO:0000256" key="1">
    <source>
        <dbReference type="ARBA" id="ARBA00008857"/>
    </source>
</evidence>
<dbReference type="EMBL" id="CP045699">
    <property type="protein sequence ID" value="QGA64782.1"/>
    <property type="molecule type" value="Genomic_DNA"/>
</dbReference>
<evidence type="ECO:0000256" key="2">
    <source>
        <dbReference type="ARBA" id="ARBA00022908"/>
    </source>
</evidence>
<protein>
    <submittedName>
        <fullName evidence="5">Tyrosine-type recombinase/integrase</fullName>
    </submittedName>
</protein>
<dbReference type="Proteomes" id="UP000348942">
    <property type="component" value="Chromosome 1"/>
</dbReference>
<dbReference type="InterPro" id="IPR013762">
    <property type="entry name" value="Integrase-like_cat_sf"/>
</dbReference>
<dbReference type="GO" id="GO:0003677">
    <property type="term" value="F:DNA binding"/>
    <property type="evidence" value="ECO:0007669"/>
    <property type="project" value="InterPro"/>
</dbReference>
<dbReference type="GO" id="GO:0015074">
    <property type="term" value="P:DNA integration"/>
    <property type="evidence" value="ECO:0007669"/>
    <property type="project" value="UniProtKB-KW"/>
</dbReference>
<dbReference type="PANTHER" id="PTHR30629:SF6">
    <property type="entry name" value="PROPHAGE INTEGRASE INTA-RELATED"/>
    <property type="match status" value="1"/>
</dbReference>
<dbReference type="InterPro" id="IPR038488">
    <property type="entry name" value="Integrase_DNA-bd_sf"/>
</dbReference>
<evidence type="ECO:0000313" key="5">
    <source>
        <dbReference type="EMBL" id="QGA64782.1"/>
    </source>
</evidence>
<evidence type="ECO:0000256" key="3">
    <source>
        <dbReference type="ARBA" id="ARBA00023172"/>
    </source>
</evidence>
<dbReference type="PANTHER" id="PTHR30629">
    <property type="entry name" value="PROPHAGE INTEGRASE"/>
    <property type="match status" value="1"/>
</dbReference>
<name>A0A5Q0TC88_9VIBR</name>
<gene>
    <name evidence="5" type="ORF">GFB47_04805</name>
</gene>